<keyword evidence="1" id="KW-1133">Transmembrane helix</keyword>
<evidence type="ECO:0000313" key="2">
    <source>
        <dbReference type="EMBL" id="BFH72636.1"/>
    </source>
</evidence>
<dbReference type="AlphaFoldDB" id="A0AAT9GPS0"/>
<evidence type="ECO:0008006" key="3">
    <source>
        <dbReference type="Google" id="ProtNLM"/>
    </source>
</evidence>
<accession>A0AAT9GPS0</accession>
<dbReference type="KEGG" id="sjv:SJAV_05800"/>
<feature type="transmembrane region" description="Helical" evidence="1">
    <location>
        <begin position="415"/>
        <end position="433"/>
    </location>
</feature>
<name>A0AAT9GPS0_9CREN</name>
<dbReference type="GeneID" id="92353514"/>
<dbReference type="RefSeq" id="WP_369610844.1">
    <property type="nucleotide sequence ID" value="NZ_AP031322.1"/>
</dbReference>
<protein>
    <recommendedName>
        <fullName evidence="3">Thermopsin</fullName>
    </recommendedName>
</protein>
<keyword evidence="1" id="KW-0812">Transmembrane</keyword>
<evidence type="ECO:0000256" key="1">
    <source>
        <dbReference type="SAM" id="Phobius"/>
    </source>
</evidence>
<organism evidence="2">
    <name type="scientific">Sulfurisphaera javensis</name>
    <dbReference type="NCBI Taxonomy" id="2049879"/>
    <lineage>
        <taxon>Archaea</taxon>
        <taxon>Thermoproteota</taxon>
        <taxon>Thermoprotei</taxon>
        <taxon>Sulfolobales</taxon>
        <taxon>Sulfolobaceae</taxon>
        <taxon>Sulfurisphaera</taxon>
    </lineage>
</organism>
<sequence length="436" mass="49726">MIKSIFLLSLIFLLPAVLVHSLPSIYTNYNQVKVISTITIYKNLEYKIELQKQVSINQTKTSLVNTTTTTVVTTTTIPKITAVYLANYSITGINGTEISVEITGNFTKNFTFISQGNFSINLFEDVINLHYPYILPFLLLNNTYALLNKQSTYVMIYDKSLNYTLNGKNITAYDFFIVYNSSYFASYEILSSGYLANYTTTYNGSTLIMSLVNYYNLVNITLNTNSNPYLSKPYLYLEYLYSGESKTLQANSYVETYYPLIAGNYIGQIVYLLYPQEGNLVEPNTFYGINVNYELYFKPIGDEVLTYLPSNSSTIMWNGRVYTLVNTTSIKLVNGSTVPALLYRNASENVTVYIYFSKSSNILLEELVYNALFHNYTVELKYLGNEYISPNMKYINVTLPKYTTLPYSLINFNEGLVIAIVLTVIISALIILFRQR</sequence>
<reference evidence="2" key="1">
    <citation type="submission" date="2024-03" db="EMBL/GenBank/DDBJ databases">
        <title>Complete genome sequence of Sulfurisphaera javensis strain KD-1.</title>
        <authorList>
            <person name="Sakai H."/>
            <person name="Nur N."/>
            <person name="Suwanto A."/>
            <person name="Kurosawa N."/>
        </authorList>
    </citation>
    <scope>NUCLEOTIDE SEQUENCE</scope>
    <source>
        <strain evidence="2">KD-1</strain>
    </source>
</reference>
<proteinExistence type="predicted"/>
<keyword evidence="1" id="KW-0472">Membrane</keyword>
<gene>
    <name evidence="2" type="ORF">SJAV_05800</name>
</gene>
<dbReference type="EMBL" id="AP031322">
    <property type="protein sequence ID" value="BFH72636.1"/>
    <property type="molecule type" value="Genomic_DNA"/>
</dbReference>